<evidence type="ECO:0000256" key="9">
    <source>
        <dbReference type="ARBA" id="ARBA00040505"/>
    </source>
</evidence>
<dbReference type="WBParaSite" id="Hba_15615">
    <property type="protein sequence ID" value="Hba_15615"/>
    <property type="gene ID" value="Hba_15615"/>
</dbReference>
<comment type="subcellular location">
    <subcellularLocation>
        <location evidence="1">Cytoplasm</location>
    </subcellularLocation>
</comment>
<dbReference type="PANTHER" id="PTHR21064">
    <property type="entry name" value="AMINOGLYCOSIDE PHOSPHOTRANSFERASE DOMAIN-CONTAINING PROTEIN-RELATED"/>
    <property type="match status" value="1"/>
</dbReference>
<evidence type="ECO:0000256" key="1">
    <source>
        <dbReference type="ARBA" id="ARBA00004496"/>
    </source>
</evidence>
<evidence type="ECO:0000256" key="5">
    <source>
        <dbReference type="ARBA" id="ARBA00022777"/>
    </source>
</evidence>
<evidence type="ECO:0000256" key="4">
    <source>
        <dbReference type="ARBA" id="ARBA00022679"/>
    </source>
</evidence>
<keyword evidence="11" id="KW-1185">Reference proteome</keyword>
<evidence type="ECO:0000313" key="12">
    <source>
        <dbReference type="WBParaSite" id="Hba_15615"/>
    </source>
</evidence>
<dbReference type="SUPFAM" id="SSF56112">
    <property type="entry name" value="Protein kinase-like (PK-like)"/>
    <property type="match status" value="1"/>
</dbReference>
<evidence type="ECO:0000259" key="10">
    <source>
        <dbReference type="Pfam" id="PF01636"/>
    </source>
</evidence>
<evidence type="ECO:0000256" key="7">
    <source>
        <dbReference type="ARBA" id="ARBA00037368"/>
    </source>
</evidence>
<dbReference type="GO" id="GO:0047992">
    <property type="term" value="F:hydroxylysine kinase activity"/>
    <property type="evidence" value="ECO:0007669"/>
    <property type="project" value="UniProtKB-EC"/>
</dbReference>
<accession>A0A1I7XDK8</accession>
<dbReference type="InterPro" id="IPR011009">
    <property type="entry name" value="Kinase-like_dom_sf"/>
</dbReference>
<evidence type="ECO:0000256" key="2">
    <source>
        <dbReference type="ARBA" id="ARBA00006219"/>
    </source>
</evidence>
<dbReference type="InterPro" id="IPR002575">
    <property type="entry name" value="Aminoglycoside_PTrfase"/>
</dbReference>
<dbReference type="AlphaFoldDB" id="A0A1I7XDK8"/>
<dbReference type="Proteomes" id="UP000095283">
    <property type="component" value="Unplaced"/>
</dbReference>
<organism evidence="11 12">
    <name type="scientific">Heterorhabditis bacteriophora</name>
    <name type="common">Entomopathogenic nematode worm</name>
    <dbReference type="NCBI Taxonomy" id="37862"/>
    <lineage>
        <taxon>Eukaryota</taxon>
        <taxon>Metazoa</taxon>
        <taxon>Ecdysozoa</taxon>
        <taxon>Nematoda</taxon>
        <taxon>Chromadorea</taxon>
        <taxon>Rhabditida</taxon>
        <taxon>Rhabditina</taxon>
        <taxon>Rhabditomorpha</taxon>
        <taxon>Strongyloidea</taxon>
        <taxon>Heterorhabditidae</taxon>
        <taxon>Heterorhabditis</taxon>
    </lineage>
</organism>
<dbReference type="EC" id="2.7.1.81" evidence="8"/>
<name>A0A1I7XDK8_HETBA</name>
<dbReference type="Pfam" id="PF01636">
    <property type="entry name" value="APH"/>
    <property type="match status" value="1"/>
</dbReference>
<comment type="catalytic activity">
    <reaction evidence="6">
        <text>(5R)-5-hydroxy-L-lysine + GTP = (5R)-5-phosphooxy-L-lysine + GDP + H(+)</text>
        <dbReference type="Rhea" id="RHEA:19049"/>
        <dbReference type="ChEBI" id="CHEBI:15378"/>
        <dbReference type="ChEBI" id="CHEBI:37565"/>
        <dbReference type="ChEBI" id="CHEBI:57882"/>
        <dbReference type="ChEBI" id="CHEBI:58189"/>
        <dbReference type="ChEBI" id="CHEBI:58357"/>
        <dbReference type="EC" id="2.7.1.81"/>
    </reaction>
</comment>
<comment type="function">
    <text evidence="7">Catalyzes the GTP-dependent phosphorylation of 5-hydroxy-L-lysine.</text>
</comment>
<evidence type="ECO:0000256" key="6">
    <source>
        <dbReference type="ARBA" id="ARBA00036820"/>
    </source>
</evidence>
<evidence type="ECO:0000256" key="3">
    <source>
        <dbReference type="ARBA" id="ARBA00022490"/>
    </source>
</evidence>
<dbReference type="Gene3D" id="3.90.1200.10">
    <property type="match status" value="1"/>
</dbReference>
<proteinExistence type="inferred from homology"/>
<sequence>MEMLSMEQASMIRDCFMEFEAMFQKREHFDTGIIHSDLNETNLLICEKDGDKKISGLLDFGDVHKSFRVLDIAACILYLHLYDKLQQG</sequence>
<dbReference type="InterPro" id="IPR050249">
    <property type="entry name" value="Pseudomonas-type_ThrB"/>
</dbReference>
<evidence type="ECO:0000256" key="8">
    <source>
        <dbReference type="ARBA" id="ARBA00038873"/>
    </source>
</evidence>
<comment type="similarity">
    <text evidence="2">Belongs to the aminoglycoside phosphotransferase family.</text>
</comment>
<keyword evidence="4" id="KW-0808">Transferase</keyword>
<reference evidence="12" key="1">
    <citation type="submission" date="2016-11" db="UniProtKB">
        <authorList>
            <consortium name="WormBaseParasite"/>
        </authorList>
    </citation>
    <scope>IDENTIFICATION</scope>
</reference>
<dbReference type="PANTHER" id="PTHR21064:SF1">
    <property type="entry name" value="HYDROXYLYSINE KINASE"/>
    <property type="match status" value="1"/>
</dbReference>
<dbReference type="GO" id="GO:0005737">
    <property type="term" value="C:cytoplasm"/>
    <property type="evidence" value="ECO:0007669"/>
    <property type="project" value="UniProtKB-SubCell"/>
</dbReference>
<keyword evidence="3" id="KW-0963">Cytoplasm</keyword>
<feature type="domain" description="Aminoglycoside phosphotransferase" evidence="10">
    <location>
        <begin position="20"/>
        <end position="76"/>
    </location>
</feature>
<evidence type="ECO:0000313" key="11">
    <source>
        <dbReference type="Proteomes" id="UP000095283"/>
    </source>
</evidence>
<protein>
    <recommendedName>
        <fullName evidence="9">Hydroxylysine kinase</fullName>
        <ecNumber evidence="8">2.7.1.81</ecNumber>
    </recommendedName>
</protein>
<keyword evidence="5" id="KW-0418">Kinase</keyword>